<dbReference type="GO" id="GO:0006465">
    <property type="term" value="P:signal peptide processing"/>
    <property type="evidence" value="ECO:0007669"/>
    <property type="project" value="InterPro"/>
</dbReference>
<dbReference type="STRING" id="326474.AWB65_05748"/>
<evidence type="ECO:0000256" key="1">
    <source>
        <dbReference type="ARBA" id="ARBA00004418"/>
    </source>
</evidence>
<dbReference type="OrthoDB" id="5360818at2"/>
<dbReference type="GO" id="GO:0004252">
    <property type="term" value="F:serine-type endopeptidase activity"/>
    <property type="evidence" value="ECO:0007669"/>
    <property type="project" value="InterPro"/>
</dbReference>
<name>A0A158J2F7_9BURK</name>
<keyword evidence="5" id="KW-0184">Conjugation</keyword>
<gene>
    <name evidence="7" type="ORF">AWB65_05748</name>
</gene>
<dbReference type="Pfam" id="PF10502">
    <property type="entry name" value="Peptidase_S26"/>
    <property type="match status" value="1"/>
</dbReference>
<dbReference type="InterPro" id="IPR019533">
    <property type="entry name" value="Peptidase_S26"/>
</dbReference>
<comment type="subcellular location">
    <subcellularLocation>
        <location evidence="1">Periplasm</location>
    </subcellularLocation>
</comment>
<dbReference type="EMBL" id="FCNW02000052">
    <property type="protein sequence ID" value="SAL62491.1"/>
    <property type="molecule type" value="Genomic_DNA"/>
</dbReference>
<dbReference type="InterPro" id="IPR036286">
    <property type="entry name" value="LexA/Signal_pep-like_sf"/>
</dbReference>
<organism evidence="7 8">
    <name type="scientific">Caballeronia humi</name>
    <dbReference type="NCBI Taxonomy" id="326474"/>
    <lineage>
        <taxon>Bacteria</taxon>
        <taxon>Pseudomonadati</taxon>
        <taxon>Pseudomonadota</taxon>
        <taxon>Betaproteobacteria</taxon>
        <taxon>Burkholderiales</taxon>
        <taxon>Burkholderiaceae</taxon>
        <taxon>Caballeronia</taxon>
    </lineage>
</organism>
<dbReference type="SUPFAM" id="SSF51306">
    <property type="entry name" value="LexA/Signal peptidase"/>
    <property type="match status" value="1"/>
</dbReference>
<dbReference type="Proteomes" id="UP000054977">
    <property type="component" value="Unassembled WGS sequence"/>
</dbReference>
<comment type="caution">
    <text evidence="7">The sequence shown here is derived from an EMBL/GenBank/DDBJ whole genome shotgun (WGS) entry which is preliminary data.</text>
</comment>
<protein>
    <submittedName>
        <fullName evidence="7">Conjugal transfer peptidase TraF</fullName>
    </submittedName>
</protein>
<evidence type="ECO:0000256" key="3">
    <source>
        <dbReference type="ARBA" id="ARBA00022729"/>
    </source>
</evidence>
<dbReference type="AlphaFoldDB" id="A0A158J2F7"/>
<dbReference type="GO" id="GO:0042597">
    <property type="term" value="C:periplasmic space"/>
    <property type="evidence" value="ECO:0007669"/>
    <property type="project" value="UniProtKB-SubCell"/>
</dbReference>
<keyword evidence="8" id="KW-1185">Reference proteome</keyword>
<evidence type="ECO:0000313" key="7">
    <source>
        <dbReference type="EMBL" id="SAL62491.1"/>
    </source>
</evidence>
<sequence length="178" mass="19214">MNRAIKRVIASVVVAGVGFVAAGGTMYAAGARVNTSKSIPLGLYWTSSAPITKGEYVIFCPPQRTVFDDARERGYIGPGFCPGNYGYMMKKVLAAKGDTVSVTPQGVTVNGGLLPHSKPLRVDTAGRPLPYMSDERYTLGESELLLMTDRSETSFDARYFGPVSREHVKSVIRPVFTG</sequence>
<evidence type="ECO:0000313" key="8">
    <source>
        <dbReference type="Proteomes" id="UP000054977"/>
    </source>
</evidence>
<keyword evidence="3" id="KW-0732">Signal</keyword>
<accession>A0A158J2F7</accession>
<dbReference type="NCBIfam" id="NF010459">
    <property type="entry name" value="PRK13884.1"/>
    <property type="match status" value="1"/>
</dbReference>
<comment type="similarity">
    <text evidence="2">Belongs to the peptidase S26C family.</text>
</comment>
<keyword evidence="4" id="KW-0574">Periplasm</keyword>
<dbReference type="InterPro" id="IPR014139">
    <property type="entry name" value="Peptidase_S26C_TraF"/>
</dbReference>
<evidence type="ECO:0000256" key="4">
    <source>
        <dbReference type="ARBA" id="ARBA00022764"/>
    </source>
</evidence>
<evidence type="ECO:0000256" key="5">
    <source>
        <dbReference type="ARBA" id="ARBA00022971"/>
    </source>
</evidence>
<dbReference type="Gene3D" id="2.10.109.10">
    <property type="entry name" value="Umud Fragment, subunit A"/>
    <property type="match status" value="1"/>
</dbReference>
<proteinExistence type="inferred from homology"/>
<feature type="domain" description="Peptidase S26" evidence="6">
    <location>
        <begin position="34"/>
        <end position="170"/>
    </location>
</feature>
<evidence type="ECO:0000259" key="6">
    <source>
        <dbReference type="Pfam" id="PF10502"/>
    </source>
</evidence>
<dbReference type="NCBIfam" id="TIGR02771">
    <property type="entry name" value="TraF_Ti"/>
    <property type="match status" value="1"/>
</dbReference>
<reference evidence="7" key="1">
    <citation type="submission" date="2016-01" db="EMBL/GenBank/DDBJ databases">
        <authorList>
            <person name="Peeters C."/>
        </authorList>
    </citation>
    <scope>NUCLEOTIDE SEQUENCE [LARGE SCALE GENOMIC DNA]</scope>
    <source>
        <strain evidence="7">LMG 22934</strain>
    </source>
</reference>
<dbReference type="RefSeq" id="WP_087670367.1">
    <property type="nucleotide sequence ID" value="NZ_FCNW02000052.1"/>
</dbReference>
<evidence type="ECO:0000256" key="2">
    <source>
        <dbReference type="ARBA" id="ARBA00005849"/>
    </source>
</evidence>